<reference evidence="4" key="2">
    <citation type="journal article" date="2013" name="Nat. Genet.">
        <title>The draft genomes of soft-shell turtle and green sea turtle yield insights into the development and evolution of the turtle-specific body plan.</title>
        <authorList>
            <person name="Wang Z."/>
            <person name="Pascual-Anaya J."/>
            <person name="Zadissa A."/>
            <person name="Li W."/>
            <person name="Niimura Y."/>
            <person name="Huang Z."/>
            <person name="Li C."/>
            <person name="White S."/>
            <person name="Xiong Z."/>
            <person name="Fang D."/>
            <person name="Wang B."/>
            <person name="Ming Y."/>
            <person name="Chen Y."/>
            <person name="Zheng Y."/>
            <person name="Kuraku S."/>
            <person name="Pignatelli M."/>
            <person name="Herrero J."/>
            <person name="Beal K."/>
            <person name="Nozawa M."/>
            <person name="Li Q."/>
            <person name="Wang J."/>
            <person name="Zhang H."/>
            <person name="Yu L."/>
            <person name="Shigenobu S."/>
            <person name="Wang J."/>
            <person name="Liu J."/>
            <person name="Flicek P."/>
            <person name="Searle S."/>
            <person name="Wang J."/>
            <person name="Kuratani S."/>
            <person name="Yin Y."/>
            <person name="Aken B."/>
            <person name="Zhang G."/>
            <person name="Irie N."/>
        </authorList>
    </citation>
    <scope>NUCLEOTIDE SEQUENCE [LARGE SCALE GENOMIC DNA]</scope>
    <source>
        <strain evidence="4">Daiwa-1</strain>
    </source>
</reference>
<dbReference type="OMA" id="LRLYEMK"/>
<dbReference type="PANTHER" id="PTHR46760">
    <property type="entry name" value="TRANSCRIPTION TERMINATION FACTOR 1"/>
    <property type="match status" value="1"/>
</dbReference>
<dbReference type="GO" id="GO:0006363">
    <property type="term" value="P:termination of RNA polymerase I transcription"/>
    <property type="evidence" value="ECO:0007669"/>
    <property type="project" value="Ensembl"/>
</dbReference>
<dbReference type="EMBL" id="AGCU01176056">
    <property type="status" value="NOT_ANNOTATED_CDS"/>
    <property type="molecule type" value="Genomic_DNA"/>
</dbReference>
<dbReference type="Gene3D" id="1.10.10.60">
    <property type="entry name" value="Homeodomain-like"/>
    <property type="match status" value="2"/>
</dbReference>
<dbReference type="GO" id="GO:0003682">
    <property type="term" value="F:chromatin binding"/>
    <property type="evidence" value="ECO:0007669"/>
    <property type="project" value="Ensembl"/>
</dbReference>
<gene>
    <name evidence="3" type="primary">TTF1</name>
</gene>
<dbReference type="GeneTree" id="ENSGT00940000159729"/>
<evidence type="ECO:0000259" key="2">
    <source>
        <dbReference type="PROSITE" id="PS50090"/>
    </source>
</evidence>
<dbReference type="SUPFAM" id="SSF46689">
    <property type="entry name" value="Homeodomain-like"/>
    <property type="match status" value="1"/>
</dbReference>
<dbReference type="EMBL" id="AGCU01176053">
    <property type="status" value="NOT_ANNOTATED_CDS"/>
    <property type="molecule type" value="Genomic_DNA"/>
</dbReference>
<feature type="domain" description="Myb-like" evidence="2">
    <location>
        <begin position="460"/>
        <end position="508"/>
    </location>
</feature>
<feature type="compositionally biased region" description="Basic residues" evidence="1">
    <location>
        <begin position="171"/>
        <end position="180"/>
    </location>
</feature>
<reference evidence="3" key="3">
    <citation type="submission" date="2025-08" db="UniProtKB">
        <authorList>
            <consortium name="Ensembl"/>
        </authorList>
    </citation>
    <scope>IDENTIFICATION</scope>
</reference>
<reference evidence="4" key="1">
    <citation type="submission" date="2011-10" db="EMBL/GenBank/DDBJ databases">
        <authorList>
            <consortium name="Soft-shell Turtle Genome Consortium"/>
        </authorList>
    </citation>
    <scope>NUCLEOTIDE SEQUENCE [LARGE SCALE GENOMIC DNA]</scope>
    <source>
        <strain evidence="4">Daiwa-1</strain>
    </source>
</reference>
<feature type="compositionally biased region" description="Basic residues" evidence="1">
    <location>
        <begin position="219"/>
        <end position="229"/>
    </location>
</feature>
<feature type="compositionally biased region" description="Basic residues" evidence="1">
    <location>
        <begin position="87"/>
        <end position="98"/>
    </location>
</feature>
<feature type="compositionally biased region" description="Polar residues" evidence="1">
    <location>
        <begin position="181"/>
        <end position="199"/>
    </location>
</feature>
<dbReference type="GO" id="GO:0005654">
    <property type="term" value="C:nucleoplasm"/>
    <property type="evidence" value="ECO:0007669"/>
    <property type="project" value="Ensembl"/>
</dbReference>
<dbReference type="PANTHER" id="PTHR46760:SF1">
    <property type="entry name" value="TRANSCRIPTION TERMINATION FACTOR 1"/>
    <property type="match status" value="1"/>
</dbReference>
<dbReference type="GO" id="GO:0006338">
    <property type="term" value="P:chromatin remodeling"/>
    <property type="evidence" value="ECO:0007669"/>
    <property type="project" value="Ensembl"/>
</dbReference>
<feature type="region of interest" description="Disordered" evidence="1">
    <location>
        <begin position="36"/>
        <end position="58"/>
    </location>
</feature>
<dbReference type="GO" id="GO:0003677">
    <property type="term" value="F:DNA binding"/>
    <property type="evidence" value="ECO:0007669"/>
    <property type="project" value="Ensembl"/>
</dbReference>
<dbReference type="GO" id="GO:0001650">
    <property type="term" value="C:fibrillar center"/>
    <property type="evidence" value="ECO:0007669"/>
    <property type="project" value="Ensembl"/>
</dbReference>
<name>K7FEQ6_PELSI</name>
<feature type="region of interest" description="Disordered" evidence="1">
    <location>
        <begin position="81"/>
        <end position="105"/>
    </location>
</feature>
<protein>
    <submittedName>
        <fullName evidence="3">Transcription termination factor 1</fullName>
    </submittedName>
</protein>
<feature type="domain" description="Myb-like" evidence="2">
    <location>
        <begin position="509"/>
        <end position="591"/>
    </location>
</feature>
<dbReference type="OrthoDB" id="5812619at2759"/>
<dbReference type="AlphaFoldDB" id="K7FEQ6"/>
<proteinExistence type="predicted"/>
<dbReference type="EMBL" id="AGCU01176057">
    <property type="status" value="NOT_ANNOTATED_CDS"/>
    <property type="molecule type" value="Genomic_DNA"/>
</dbReference>
<dbReference type="CDD" id="cd00167">
    <property type="entry name" value="SANT"/>
    <property type="match status" value="1"/>
</dbReference>
<feature type="compositionally biased region" description="Basic and acidic residues" evidence="1">
    <location>
        <begin position="7"/>
        <end position="16"/>
    </location>
</feature>
<organism evidence="3 4">
    <name type="scientific">Pelodiscus sinensis</name>
    <name type="common">Chinese softshell turtle</name>
    <name type="synonym">Trionyx sinensis</name>
    <dbReference type="NCBI Taxonomy" id="13735"/>
    <lineage>
        <taxon>Eukaryota</taxon>
        <taxon>Metazoa</taxon>
        <taxon>Chordata</taxon>
        <taxon>Craniata</taxon>
        <taxon>Vertebrata</taxon>
        <taxon>Euteleostomi</taxon>
        <taxon>Archelosauria</taxon>
        <taxon>Testudinata</taxon>
        <taxon>Testudines</taxon>
        <taxon>Cryptodira</taxon>
        <taxon>Trionychia</taxon>
        <taxon>Trionychidae</taxon>
        <taxon>Pelodiscus</taxon>
    </lineage>
</organism>
<evidence type="ECO:0000313" key="3">
    <source>
        <dbReference type="Ensembl" id="ENSPSIP00000006516.1"/>
    </source>
</evidence>
<dbReference type="CTD" id="7270"/>
<dbReference type="EMBL" id="AGCU01176054">
    <property type="status" value="NOT_ANNOTATED_CDS"/>
    <property type="molecule type" value="Genomic_DNA"/>
</dbReference>
<dbReference type="eggNOG" id="KOG0051">
    <property type="taxonomic scope" value="Eukaryota"/>
</dbReference>
<evidence type="ECO:0000256" key="1">
    <source>
        <dbReference type="SAM" id="MobiDB-lite"/>
    </source>
</evidence>
<dbReference type="RefSeq" id="XP_006136869.1">
    <property type="nucleotide sequence ID" value="XM_006136807.3"/>
</dbReference>
<evidence type="ECO:0000313" key="4">
    <source>
        <dbReference type="Proteomes" id="UP000007267"/>
    </source>
</evidence>
<feature type="region of interest" description="Disordered" evidence="1">
    <location>
        <begin position="1"/>
        <end position="21"/>
    </location>
</feature>
<keyword evidence="4" id="KW-1185">Reference proteome</keyword>
<reference evidence="3" key="4">
    <citation type="submission" date="2025-09" db="UniProtKB">
        <authorList>
            <consortium name="Ensembl"/>
        </authorList>
    </citation>
    <scope>IDENTIFICATION</scope>
</reference>
<feature type="compositionally biased region" description="Basic residues" evidence="1">
    <location>
        <begin position="44"/>
        <end position="56"/>
    </location>
</feature>
<dbReference type="STRING" id="13735.ENSPSIP00000006516"/>
<accession>K7FEQ6</accession>
<dbReference type="Ensembl" id="ENSPSIT00000006553.1">
    <property type="protein sequence ID" value="ENSPSIP00000006516.1"/>
    <property type="gene ID" value="ENSPSIG00000006033.1"/>
</dbReference>
<dbReference type="RefSeq" id="XP_006136870.1">
    <property type="nucleotide sequence ID" value="XM_006136808.3"/>
</dbReference>
<dbReference type="InterPro" id="IPR001005">
    <property type="entry name" value="SANT/Myb"/>
</dbReference>
<dbReference type="GeneID" id="102450599"/>
<sequence length="724" mass="83702">MKKKNREHSESLETSKKKCTQSVDICPRSPLLFEDRSSQDTVVHKKKLKKKKKSKQEKKDFLLEDSCIGGTCEINNETVTVSQKDAPKKKMKKKKRKHGDTEQEQNNVLCIPVNQEDSNTLREMDVSLESVDYIYVDTSTKKKKRKKHLSKEQDEVNEQPVLYAIGNNCRSQKKKKRKHTSSCSTQETTDEAFSSSFVSSHDEDIMSGSSTEISTSVMPKKRHKTHKSGKFFKDDNADVTKISSVVNENPLKVTADISKVTSETNNGCFEEAVASVRKTGKRNQSHSEQVTSEVKRKLPGSEASENEDDQDGEFRESGNSIMFNDEEFFEASVYSTMDLETAKRELEEFIPHVHTMSEKSILKMATRDLIRFKKFKEQGMSIKFGRFSKKENSQIQKNVEDFLSLTGIENAEKLLFTYRYPEEQKAITSLKVKYIFSMKIAEGIPRPWKQVYFRARKMFDPNNYKGRYSEDEKEKLKKYYTIHGNNWKKISELMSRSTHSVAMKYSQIKSQVNSGPWSQEETRKLLQAVEETIRKRADLKDIGLLLQAENSDGTLSVEREQLYKNVPWTEIEAKVGTRYWRQCKQKWISIVTKKMSNGQKLYSGAKGLQAKINLIKRLYEMKVEDANEVNWEELCEIIGDVPEAYVQAKFYKLKATSVPSWQKKTFPEIIDYLYGETLPLLEKRLKKSKKRLQSSDTLHSSNEKKVFQLSDIFDNDEDDSESSD</sequence>
<feature type="region of interest" description="Disordered" evidence="1">
    <location>
        <begin position="276"/>
        <end position="317"/>
    </location>
</feature>
<dbReference type="InterPro" id="IPR009057">
    <property type="entry name" value="Homeodomain-like_sf"/>
</dbReference>
<dbReference type="GO" id="GO:0006361">
    <property type="term" value="P:transcription initiation at RNA polymerase I promoter"/>
    <property type="evidence" value="ECO:0007669"/>
    <property type="project" value="Ensembl"/>
</dbReference>
<dbReference type="InterPro" id="IPR053078">
    <property type="entry name" value="TTF1-like"/>
</dbReference>
<feature type="compositionally biased region" description="Polar residues" evidence="1">
    <location>
        <begin position="207"/>
        <end position="217"/>
    </location>
</feature>
<dbReference type="SMART" id="SM00717">
    <property type="entry name" value="SANT"/>
    <property type="match status" value="3"/>
</dbReference>
<dbReference type="KEGG" id="pss:102450599"/>
<dbReference type="Pfam" id="PF13921">
    <property type="entry name" value="Myb_DNA-bind_6"/>
    <property type="match status" value="1"/>
</dbReference>
<dbReference type="Proteomes" id="UP000007267">
    <property type="component" value="Unassembled WGS sequence"/>
</dbReference>
<dbReference type="HOGENOM" id="CLU_016962_1_0_1"/>
<dbReference type="EMBL" id="AGCU01176055">
    <property type="status" value="NOT_ANNOTATED_CDS"/>
    <property type="molecule type" value="Genomic_DNA"/>
</dbReference>
<feature type="region of interest" description="Disordered" evidence="1">
    <location>
        <begin position="167"/>
        <end position="229"/>
    </location>
</feature>
<dbReference type="PROSITE" id="PS50090">
    <property type="entry name" value="MYB_LIKE"/>
    <property type="match status" value="2"/>
</dbReference>